<dbReference type="GO" id="GO:0006631">
    <property type="term" value="P:fatty acid metabolic process"/>
    <property type="evidence" value="ECO:0007669"/>
    <property type="project" value="TreeGrafter"/>
</dbReference>
<dbReference type="InterPro" id="IPR032870">
    <property type="entry name" value="ALKBH7-like"/>
</dbReference>
<dbReference type="GO" id="GO:0006974">
    <property type="term" value="P:DNA damage response"/>
    <property type="evidence" value="ECO:0007669"/>
    <property type="project" value="InterPro"/>
</dbReference>
<accession>A0A8J5X6Q1</accession>
<dbReference type="GO" id="GO:0005759">
    <property type="term" value="C:mitochondrial matrix"/>
    <property type="evidence" value="ECO:0007669"/>
    <property type="project" value="TreeGrafter"/>
</dbReference>
<protein>
    <recommendedName>
        <fullName evidence="1">Alpha-ketoglutarate-dependent dioxygenase AlkB-like domain-containing protein</fullName>
    </recommendedName>
</protein>
<dbReference type="OMA" id="LPYESSH"/>
<dbReference type="AlphaFoldDB" id="A0A8J5X6Q1"/>
<dbReference type="PANTHER" id="PTHR21052:SF0">
    <property type="entry name" value="ALPHA-KETOGLUTARATE-DEPENDENT DIOXYGENASE ALKB HOMOLOG 7, MITOCHONDRIAL"/>
    <property type="match status" value="1"/>
</dbReference>
<organism evidence="2 3">
    <name type="scientific">Diacronema lutheri</name>
    <name type="common">Unicellular marine alga</name>
    <name type="synonym">Monochrysis lutheri</name>
    <dbReference type="NCBI Taxonomy" id="2081491"/>
    <lineage>
        <taxon>Eukaryota</taxon>
        <taxon>Haptista</taxon>
        <taxon>Haptophyta</taxon>
        <taxon>Pavlovophyceae</taxon>
        <taxon>Pavlovales</taxon>
        <taxon>Pavlovaceae</taxon>
        <taxon>Diacronema</taxon>
    </lineage>
</organism>
<keyword evidence="3" id="KW-1185">Reference proteome</keyword>
<dbReference type="Pfam" id="PF13532">
    <property type="entry name" value="2OG-FeII_Oxy_2"/>
    <property type="match status" value="1"/>
</dbReference>
<dbReference type="InterPro" id="IPR037151">
    <property type="entry name" value="AlkB-like_sf"/>
</dbReference>
<sequence length="215" mass="23533">MAAGRLTLVIPAPGSRPPPVRVLADVITREEEASLASQLGPLLRRRGYMRSHFDGVIEGYRELERPLSWFDRANRAALGRVLDAAFGSKPPPLLPAHVLELAPGVDGFIRPHVDHVGVSGACIAGLSLLSDAVMLLTHAAEPGRSVRLLLRARSLYVLRDEARYEWKHAILPDLRLFPRELRAAPARPAPAEPDDKARRIAVVFRDEPPGRPGVA</sequence>
<proteinExistence type="predicted"/>
<dbReference type="Gene3D" id="2.60.120.590">
    <property type="entry name" value="Alpha-ketoglutarate-dependent dioxygenase AlkB-like"/>
    <property type="match status" value="1"/>
</dbReference>
<name>A0A8J5X6Q1_DIALT</name>
<evidence type="ECO:0000313" key="3">
    <source>
        <dbReference type="Proteomes" id="UP000751190"/>
    </source>
</evidence>
<evidence type="ECO:0000259" key="1">
    <source>
        <dbReference type="Pfam" id="PF13532"/>
    </source>
</evidence>
<gene>
    <name evidence="2" type="ORF">KFE25_012697</name>
</gene>
<comment type="caution">
    <text evidence="2">The sequence shown here is derived from an EMBL/GenBank/DDBJ whole genome shotgun (WGS) entry which is preliminary data.</text>
</comment>
<dbReference type="OrthoDB" id="28127at2759"/>
<dbReference type="InterPro" id="IPR027450">
    <property type="entry name" value="AlkB-like"/>
</dbReference>
<evidence type="ECO:0000313" key="2">
    <source>
        <dbReference type="EMBL" id="KAG8457122.1"/>
    </source>
</evidence>
<dbReference type="PANTHER" id="PTHR21052">
    <property type="entry name" value="SPERMATOGENESIS ASSOCIATED 11-RELATED"/>
    <property type="match status" value="1"/>
</dbReference>
<dbReference type="EMBL" id="JAGTXO010000081">
    <property type="protein sequence ID" value="KAG8457122.1"/>
    <property type="molecule type" value="Genomic_DNA"/>
</dbReference>
<dbReference type="Proteomes" id="UP000751190">
    <property type="component" value="Unassembled WGS sequence"/>
</dbReference>
<reference evidence="2" key="1">
    <citation type="submission" date="2021-05" db="EMBL/GenBank/DDBJ databases">
        <title>The genome of the haptophyte Pavlova lutheri (Diacronema luteri, Pavlovales) - a model for lipid biosynthesis in eukaryotic algae.</title>
        <authorList>
            <person name="Hulatt C.J."/>
            <person name="Posewitz M.C."/>
        </authorList>
    </citation>
    <scope>NUCLEOTIDE SEQUENCE</scope>
    <source>
        <strain evidence="2">NIVA-4/92</strain>
    </source>
</reference>
<dbReference type="SUPFAM" id="SSF51197">
    <property type="entry name" value="Clavaminate synthase-like"/>
    <property type="match status" value="1"/>
</dbReference>
<feature type="domain" description="Alpha-ketoglutarate-dependent dioxygenase AlkB-like" evidence="1">
    <location>
        <begin position="109"/>
        <end position="205"/>
    </location>
</feature>